<dbReference type="Proteomes" id="UP000310158">
    <property type="component" value="Unassembled WGS sequence"/>
</dbReference>
<comment type="caution">
    <text evidence="1">The sequence shown here is derived from an EMBL/GenBank/DDBJ whole genome shotgun (WGS) entry which is preliminary data.</text>
</comment>
<evidence type="ECO:0000313" key="1">
    <source>
        <dbReference type="EMBL" id="THH14162.1"/>
    </source>
</evidence>
<evidence type="ECO:0000313" key="2">
    <source>
        <dbReference type="Proteomes" id="UP000310158"/>
    </source>
</evidence>
<proteinExistence type="predicted"/>
<reference evidence="1 2" key="1">
    <citation type="submission" date="2019-02" db="EMBL/GenBank/DDBJ databases">
        <title>Genome sequencing of the rare red list fungi Bondarzewia mesenterica.</title>
        <authorList>
            <person name="Buettner E."/>
            <person name="Kellner H."/>
        </authorList>
    </citation>
    <scope>NUCLEOTIDE SEQUENCE [LARGE SCALE GENOMIC DNA]</scope>
    <source>
        <strain evidence="1 2">DSM 108281</strain>
    </source>
</reference>
<accession>A0A4S4LPH4</accession>
<name>A0A4S4LPH4_9AGAM</name>
<keyword evidence="2" id="KW-1185">Reference proteome</keyword>
<dbReference type="EMBL" id="SGPL01000296">
    <property type="protein sequence ID" value="THH14162.1"/>
    <property type="molecule type" value="Genomic_DNA"/>
</dbReference>
<sequence length="182" mass="20456">MITTSKGNEIYWHGKRLLPYLYPTYQVLYAPFDSSYMESGLNADMLLTRLPCQIFVPEDRTAYFLVPVEFLNQGPFTYHSGPNDGVDQSYSTLAGALGDDVQLTKPKPSQGTKPCILLLPSSIMSQRNAHCPYKEHQANDALFIRFETPIANYSKYVCLNYAALTGSACPYMHLYLEAETGM</sequence>
<gene>
    <name evidence="1" type="ORF">EW146_g6140</name>
</gene>
<protein>
    <submittedName>
        <fullName evidence="1">Uncharacterized protein</fullName>
    </submittedName>
</protein>
<dbReference type="AlphaFoldDB" id="A0A4S4LPH4"/>
<organism evidence="1 2">
    <name type="scientific">Bondarzewia mesenterica</name>
    <dbReference type="NCBI Taxonomy" id="1095465"/>
    <lineage>
        <taxon>Eukaryota</taxon>
        <taxon>Fungi</taxon>
        <taxon>Dikarya</taxon>
        <taxon>Basidiomycota</taxon>
        <taxon>Agaricomycotina</taxon>
        <taxon>Agaricomycetes</taxon>
        <taxon>Russulales</taxon>
        <taxon>Bondarzewiaceae</taxon>
        <taxon>Bondarzewia</taxon>
    </lineage>
</organism>